<comment type="pathway">
    <text evidence="1">Cofactor biosynthesis; 7,8-dihydroneopterin triphosphate biosynthesis; 7,8-dihydroneopterin triphosphate from GTP: step 1/1.</text>
</comment>
<evidence type="ECO:0000256" key="3">
    <source>
        <dbReference type="ARBA" id="ARBA00012715"/>
    </source>
</evidence>
<dbReference type="GO" id="GO:0003934">
    <property type="term" value="F:GTP cyclohydrolase I activity"/>
    <property type="evidence" value="ECO:0007669"/>
    <property type="project" value="UniProtKB-EC"/>
</dbReference>
<dbReference type="Gene3D" id="3.30.1130.10">
    <property type="match status" value="1"/>
</dbReference>
<feature type="domain" description="GTP cyclohydrolase I" evidence="13">
    <location>
        <begin position="147"/>
        <end position="225"/>
    </location>
</feature>
<dbReference type="InterPro" id="IPR018234">
    <property type="entry name" value="GTP_CycHdrlase_I_CS"/>
</dbReference>
<dbReference type="FunFam" id="1.10.286.10:FF:000003">
    <property type="entry name" value="GTP cyclohydrolase 1"/>
    <property type="match status" value="1"/>
</dbReference>
<dbReference type="Gene3D" id="1.10.286.10">
    <property type="match status" value="1"/>
</dbReference>
<protein>
    <recommendedName>
        <fullName evidence="4">GTP cyclohydrolase 1</fullName>
        <ecNumber evidence="3">3.5.4.16</ecNumber>
    </recommendedName>
    <alternativeName>
        <fullName evidence="10">GTP cyclohydrolase I</fullName>
    </alternativeName>
</protein>
<name>A0AAN9UMM8_9PEZI</name>
<dbReference type="SUPFAM" id="SSF55620">
    <property type="entry name" value="Tetrahydrobiopterin biosynthesis enzymes-like"/>
    <property type="match status" value="1"/>
</dbReference>
<evidence type="ECO:0000313" key="15">
    <source>
        <dbReference type="Proteomes" id="UP001320420"/>
    </source>
</evidence>
<dbReference type="EMBL" id="JAKJXP020000067">
    <property type="protein sequence ID" value="KAK7750283.1"/>
    <property type="molecule type" value="Genomic_DNA"/>
</dbReference>
<sequence>MANFSEPSRRDHGSALSITSGSSSLSDADDCDNGRQPQTTDRDERRAHKKKKSRRARDGGISELNGGGSEGRSESRKRKHSLSKAARDPRDEPERKKKKKSKSGGTETRSPSPVIDFDGLSRPSRGTRERLEETEEQAATRFAKLSGAVRTILECVGEDPDREGVLGTPDRYARAMLFFTKGYQQNVRDIVNGAIFHEGHNEMVIVKDIEIFSLCEHHMVPFNGKPVSLRNYQSSRFSRLAPGTKQQMHIGYIPNNNVIGISKLPRIAEMFARRLQVQERLTREVANAIMEVLKPQGVAVVMESSHLCMVMRGVQKTTASTITSCVLGCFERKEKTRTEFLSLLGLHGSRL</sequence>
<evidence type="ECO:0000256" key="2">
    <source>
        <dbReference type="ARBA" id="ARBA00008085"/>
    </source>
</evidence>
<dbReference type="FunFam" id="3.30.1130.10:FF:000012">
    <property type="entry name" value="GTP cyclohydrolase 1"/>
    <property type="match status" value="1"/>
</dbReference>
<evidence type="ECO:0000259" key="13">
    <source>
        <dbReference type="Pfam" id="PF01227"/>
    </source>
</evidence>
<dbReference type="InterPro" id="IPR043134">
    <property type="entry name" value="GTP-CH-I_N"/>
</dbReference>
<dbReference type="PANTHER" id="PTHR11109">
    <property type="entry name" value="GTP CYCLOHYDROLASE I"/>
    <property type="match status" value="1"/>
</dbReference>
<dbReference type="Proteomes" id="UP001320420">
    <property type="component" value="Unassembled WGS sequence"/>
</dbReference>
<evidence type="ECO:0000256" key="6">
    <source>
        <dbReference type="ARBA" id="ARBA00022741"/>
    </source>
</evidence>
<evidence type="ECO:0000256" key="7">
    <source>
        <dbReference type="ARBA" id="ARBA00022801"/>
    </source>
</evidence>
<dbReference type="GO" id="GO:0005737">
    <property type="term" value="C:cytoplasm"/>
    <property type="evidence" value="ECO:0007669"/>
    <property type="project" value="TreeGrafter"/>
</dbReference>
<feature type="domain" description="GTP cyclohydrolase I" evidence="13">
    <location>
        <begin position="247"/>
        <end position="344"/>
    </location>
</feature>
<gene>
    <name evidence="14" type="primary">GCH1</name>
    <name evidence="14" type="ORF">SLS62_007800</name>
</gene>
<feature type="region of interest" description="Disordered" evidence="12">
    <location>
        <begin position="1"/>
        <end position="136"/>
    </location>
</feature>
<dbReference type="GO" id="GO:0008270">
    <property type="term" value="F:zinc ion binding"/>
    <property type="evidence" value="ECO:0007669"/>
    <property type="project" value="TreeGrafter"/>
</dbReference>
<comment type="similarity">
    <text evidence="2">Belongs to the GTP cyclohydrolase I family.</text>
</comment>
<dbReference type="GO" id="GO:0005525">
    <property type="term" value="F:GTP binding"/>
    <property type="evidence" value="ECO:0007669"/>
    <property type="project" value="UniProtKB-KW"/>
</dbReference>
<keyword evidence="8" id="KW-0289">Folate biosynthesis</keyword>
<evidence type="ECO:0000256" key="12">
    <source>
        <dbReference type="SAM" id="MobiDB-lite"/>
    </source>
</evidence>
<evidence type="ECO:0000256" key="8">
    <source>
        <dbReference type="ARBA" id="ARBA00022909"/>
    </source>
</evidence>
<dbReference type="PROSITE" id="PS00860">
    <property type="entry name" value="GTP_CYCLOHYDROL_1_2"/>
    <property type="match status" value="1"/>
</dbReference>
<dbReference type="Pfam" id="PF01227">
    <property type="entry name" value="GTP_cyclohydroI"/>
    <property type="match status" value="2"/>
</dbReference>
<dbReference type="GO" id="GO:0046654">
    <property type="term" value="P:tetrahydrofolate biosynthetic process"/>
    <property type="evidence" value="ECO:0007669"/>
    <property type="project" value="InterPro"/>
</dbReference>
<proteinExistence type="inferred from homology"/>
<dbReference type="InterPro" id="IPR001474">
    <property type="entry name" value="GTP_CycHdrlase_I"/>
</dbReference>
<evidence type="ECO:0000256" key="4">
    <source>
        <dbReference type="ARBA" id="ARBA00017272"/>
    </source>
</evidence>
<evidence type="ECO:0000256" key="1">
    <source>
        <dbReference type="ARBA" id="ARBA00005080"/>
    </source>
</evidence>
<evidence type="ECO:0000256" key="9">
    <source>
        <dbReference type="ARBA" id="ARBA00023134"/>
    </source>
</evidence>
<dbReference type="InterPro" id="IPR020602">
    <property type="entry name" value="GTP_CycHdrlase_I_dom"/>
</dbReference>
<dbReference type="HAMAP" id="MF_00223">
    <property type="entry name" value="FolE"/>
    <property type="match status" value="1"/>
</dbReference>
<accession>A0AAN9UMM8</accession>
<dbReference type="EC" id="3.5.4.16" evidence="3"/>
<comment type="caution">
    <text evidence="14">The sequence shown here is derived from an EMBL/GenBank/DDBJ whole genome shotgun (WGS) entry which is preliminary data.</text>
</comment>
<organism evidence="14 15">
    <name type="scientific">Diatrype stigma</name>
    <dbReference type="NCBI Taxonomy" id="117547"/>
    <lineage>
        <taxon>Eukaryota</taxon>
        <taxon>Fungi</taxon>
        <taxon>Dikarya</taxon>
        <taxon>Ascomycota</taxon>
        <taxon>Pezizomycotina</taxon>
        <taxon>Sordariomycetes</taxon>
        <taxon>Xylariomycetidae</taxon>
        <taxon>Xylariales</taxon>
        <taxon>Diatrypaceae</taxon>
        <taxon>Diatrype</taxon>
    </lineage>
</organism>
<reference evidence="14 15" key="1">
    <citation type="submission" date="2024-02" db="EMBL/GenBank/DDBJ databases">
        <title>De novo assembly and annotation of 12 fungi associated with fruit tree decline syndrome in Ontario, Canada.</title>
        <authorList>
            <person name="Sulman M."/>
            <person name="Ellouze W."/>
            <person name="Ilyukhin E."/>
        </authorList>
    </citation>
    <scope>NUCLEOTIDE SEQUENCE [LARGE SCALE GENOMIC DNA]</scope>
    <source>
        <strain evidence="14 15">M11/M66-122</strain>
    </source>
</reference>
<comment type="function">
    <text evidence="11">GTP cyclohydrolase 1 is the first enzyme in the biosynthetic pathway leading to folic acid.</text>
</comment>
<keyword evidence="7" id="KW-0378">Hydrolase</keyword>
<evidence type="ECO:0000256" key="5">
    <source>
        <dbReference type="ARBA" id="ARBA00022533"/>
    </source>
</evidence>
<evidence type="ECO:0000256" key="10">
    <source>
        <dbReference type="ARBA" id="ARBA00030854"/>
    </source>
</evidence>
<keyword evidence="15" id="KW-1185">Reference proteome</keyword>
<dbReference type="AlphaFoldDB" id="A0AAN9UMM8"/>
<dbReference type="PANTHER" id="PTHR11109:SF7">
    <property type="entry name" value="GTP CYCLOHYDROLASE 1"/>
    <property type="match status" value="1"/>
</dbReference>
<feature type="compositionally biased region" description="Low complexity" evidence="12">
    <location>
        <begin position="14"/>
        <end position="26"/>
    </location>
</feature>
<feature type="compositionally biased region" description="Basic and acidic residues" evidence="12">
    <location>
        <begin position="85"/>
        <end position="95"/>
    </location>
</feature>
<evidence type="ECO:0000256" key="11">
    <source>
        <dbReference type="ARBA" id="ARBA00055676"/>
    </source>
</evidence>
<evidence type="ECO:0000313" key="14">
    <source>
        <dbReference type="EMBL" id="KAK7750283.1"/>
    </source>
</evidence>
<keyword evidence="9" id="KW-0342">GTP-binding</keyword>
<keyword evidence="6" id="KW-0547">Nucleotide-binding</keyword>
<dbReference type="GO" id="GO:0046656">
    <property type="term" value="P:folic acid biosynthetic process"/>
    <property type="evidence" value="ECO:0007669"/>
    <property type="project" value="UniProtKB-KW"/>
</dbReference>
<dbReference type="PROSITE" id="PS00859">
    <property type="entry name" value="GTP_CYCLOHYDROL_1_1"/>
    <property type="match status" value="1"/>
</dbReference>
<dbReference type="InterPro" id="IPR043133">
    <property type="entry name" value="GTP-CH-I_C/QueF"/>
</dbReference>
<dbReference type="GO" id="GO:0006729">
    <property type="term" value="P:tetrahydrobiopterin biosynthetic process"/>
    <property type="evidence" value="ECO:0007669"/>
    <property type="project" value="TreeGrafter"/>
</dbReference>
<dbReference type="CDD" id="cd00642">
    <property type="entry name" value="GTP_cyclohydro1"/>
    <property type="match status" value="1"/>
</dbReference>
<keyword evidence="5" id="KW-0021">Allosteric enzyme</keyword>